<dbReference type="Proteomes" id="UP000177230">
    <property type="component" value="Unassembled WGS sequence"/>
</dbReference>
<gene>
    <name evidence="9" type="ORF">A2024_04675</name>
</gene>
<keyword evidence="7" id="KW-0653">Protein transport</keyword>
<dbReference type="PANTHER" id="PTHR30558">
    <property type="entry name" value="EXBD MEMBRANE COMPONENT OF PMF-DRIVEN MACROMOLECULE IMPORT SYSTEM"/>
    <property type="match status" value="1"/>
</dbReference>
<dbReference type="Pfam" id="PF02472">
    <property type="entry name" value="ExbD"/>
    <property type="match status" value="1"/>
</dbReference>
<evidence type="ECO:0000256" key="8">
    <source>
        <dbReference type="SAM" id="Phobius"/>
    </source>
</evidence>
<dbReference type="EMBL" id="MFFM01000022">
    <property type="protein sequence ID" value="OGF13289.1"/>
    <property type="molecule type" value="Genomic_DNA"/>
</dbReference>
<feature type="transmembrane region" description="Helical" evidence="8">
    <location>
        <begin position="21"/>
        <end position="41"/>
    </location>
</feature>
<name>A0A1F5RFT8_9BACT</name>
<organism evidence="9 10">
    <name type="scientific">Candidatus Edwardsbacteria bacterium GWF2_54_11</name>
    <dbReference type="NCBI Taxonomy" id="1817851"/>
    <lineage>
        <taxon>Bacteria</taxon>
        <taxon>Candidatus Edwardsiibacteriota</taxon>
    </lineage>
</organism>
<keyword evidence="4 7" id="KW-0812">Transmembrane</keyword>
<evidence type="ECO:0008006" key="11">
    <source>
        <dbReference type="Google" id="ProtNLM"/>
    </source>
</evidence>
<keyword evidence="5 8" id="KW-1133">Transmembrane helix</keyword>
<keyword evidence="6 8" id="KW-0472">Membrane</keyword>
<protein>
    <recommendedName>
        <fullName evidence="11">Biopolymer transporter ExbD</fullName>
    </recommendedName>
</protein>
<comment type="subcellular location">
    <subcellularLocation>
        <location evidence="1">Cell membrane</location>
        <topology evidence="1">Single-pass membrane protein</topology>
    </subcellularLocation>
    <subcellularLocation>
        <location evidence="7">Cell membrane</location>
        <topology evidence="7">Single-pass type II membrane protein</topology>
    </subcellularLocation>
</comment>
<dbReference type="GO" id="GO:0022857">
    <property type="term" value="F:transmembrane transporter activity"/>
    <property type="evidence" value="ECO:0007669"/>
    <property type="project" value="InterPro"/>
</dbReference>
<evidence type="ECO:0000256" key="6">
    <source>
        <dbReference type="ARBA" id="ARBA00023136"/>
    </source>
</evidence>
<comment type="caution">
    <text evidence="9">The sequence shown here is derived from an EMBL/GenBank/DDBJ whole genome shotgun (WGS) entry which is preliminary data.</text>
</comment>
<evidence type="ECO:0000256" key="3">
    <source>
        <dbReference type="ARBA" id="ARBA00022475"/>
    </source>
</evidence>
<evidence type="ECO:0000313" key="10">
    <source>
        <dbReference type="Proteomes" id="UP000177230"/>
    </source>
</evidence>
<evidence type="ECO:0000256" key="5">
    <source>
        <dbReference type="ARBA" id="ARBA00022989"/>
    </source>
</evidence>
<dbReference type="PANTHER" id="PTHR30558:SF3">
    <property type="entry name" value="BIOPOLYMER TRANSPORT PROTEIN EXBD-RELATED"/>
    <property type="match status" value="1"/>
</dbReference>
<evidence type="ECO:0000256" key="1">
    <source>
        <dbReference type="ARBA" id="ARBA00004162"/>
    </source>
</evidence>
<comment type="similarity">
    <text evidence="2 7">Belongs to the ExbD/TolR family.</text>
</comment>
<keyword evidence="3" id="KW-1003">Cell membrane</keyword>
<accession>A0A1F5RFT8</accession>
<evidence type="ECO:0000256" key="7">
    <source>
        <dbReference type="RuleBase" id="RU003879"/>
    </source>
</evidence>
<proteinExistence type="inferred from homology"/>
<keyword evidence="7" id="KW-0813">Transport</keyword>
<evidence type="ECO:0000313" key="9">
    <source>
        <dbReference type="EMBL" id="OGF13289.1"/>
    </source>
</evidence>
<dbReference type="GO" id="GO:0005886">
    <property type="term" value="C:plasma membrane"/>
    <property type="evidence" value="ECO:0007669"/>
    <property type="project" value="UniProtKB-SubCell"/>
</dbReference>
<reference evidence="9 10" key="1">
    <citation type="journal article" date="2016" name="Nat. Commun.">
        <title>Thousands of microbial genomes shed light on interconnected biogeochemical processes in an aquifer system.</title>
        <authorList>
            <person name="Anantharaman K."/>
            <person name="Brown C.T."/>
            <person name="Hug L.A."/>
            <person name="Sharon I."/>
            <person name="Castelle C.J."/>
            <person name="Probst A.J."/>
            <person name="Thomas B.C."/>
            <person name="Singh A."/>
            <person name="Wilkins M.J."/>
            <person name="Karaoz U."/>
            <person name="Brodie E.L."/>
            <person name="Williams K.H."/>
            <person name="Hubbard S.S."/>
            <person name="Banfield J.F."/>
        </authorList>
    </citation>
    <scope>NUCLEOTIDE SEQUENCE [LARGE SCALE GENOMIC DNA]</scope>
</reference>
<dbReference type="GO" id="GO:0015031">
    <property type="term" value="P:protein transport"/>
    <property type="evidence" value="ECO:0007669"/>
    <property type="project" value="UniProtKB-KW"/>
</dbReference>
<dbReference type="AlphaFoldDB" id="A0A1F5RFT8"/>
<dbReference type="InterPro" id="IPR003400">
    <property type="entry name" value="ExbD"/>
</dbReference>
<sequence>MGPQESGKKKGGLRKRKGRPNIVLDMTPMVDIGFLLVIFFMTTTRFKEPQAIEITLPPETAKEESMDVAQSNVLSVNIMKDGTILQNIGFDVPALVAVESLDSLMLNSKLANIKKMPAHIDGRTQVYYESGPDFLDKYGKFMADNKGKRIPREIRDSLDMVRDEKICRLTVLVQVNRESSYDKVVAVMDAIQQNQIARFAIVEQTEDHLKAIEEAKKKAAATAKGGK</sequence>
<evidence type="ECO:0000256" key="2">
    <source>
        <dbReference type="ARBA" id="ARBA00005811"/>
    </source>
</evidence>
<evidence type="ECO:0000256" key="4">
    <source>
        <dbReference type="ARBA" id="ARBA00022692"/>
    </source>
</evidence>